<evidence type="ECO:0000259" key="1">
    <source>
        <dbReference type="PROSITE" id="PS51782"/>
    </source>
</evidence>
<gene>
    <name evidence="2" type="ORF">NCTC13149_00958</name>
</gene>
<protein>
    <submittedName>
        <fullName evidence="2">Cell division suppressor protein YneA</fullName>
    </submittedName>
</protein>
<dbReference type="PROSITE" id="PS51782">
    <property type="entry name" value="LYSM"/>
    <property type="match status" value="1"/>
</dbReference>
<reference evidence="2 3" key="1">
    <citation type="submission" date="2018-06" db="EMBL/GenBank/DDBJ databases">
        <authorList>
            <consortium name="Pathogen Informatics"/>
            <person name="Doyle S."/>
        </authorList>
    </citation>
    <scope>NUCLEOTIDE SEQUENCE [LARGE SCALE GENOMIC DNA]</scope>
    <source>
        <strain evidence="2 3">NCTC13149</strain>
    </source>
</reference>
<dbReference type="RefSeq" id="WP_004824149.1">
    <property type="nucleotide sequence ID" value="NZ_CAMUOS010000002.1"/>
</dbReference>
<proteinExistence type="predicted"/>
<accession>A0A379C470</accession>
<dbReference type="Pfam" id="PF01476">
    <property type="entry name" value="LysM"/>
    <property type="match status" value="1"/>
</dbReference>
<dbReference type="STRING" id="1122949.GCA_000378725_00700"/>
<sequence>MQRNYVYKRNKKRFKLNLRRIFLLLIFICTFFSGVMLKKVENIDNKDDNITFAIHTVVSGETLWTIANNYDYDNKSSFIKEIKRINKLDNSKIYPGYKLAIPLYE</sequence>
<dbReference type="Proteomes" id="UP000255517">
    <property type="component" value="Unassembled WGS sequence"/>
</dbReference>
<dbReference type="Gene3D" id="3.10.350.10">
    <property type="entry name" value="LysM domain"/>
    <property type="match status" value="1"/>
</dbReference>
<keyword evidence="2" id="KW-0131">Cell cycle</keyword>
<dbReference type="SUPFAM" id="SSF54106">
    <property type="entry name" value="LysM domain"/>
    <property type="match status" value="1"/>
</dbReference>
<dbReference type="AlphaFoldDB" id="A0A379C470"/>
<evidence type="ECO:0000313" key="3">
    <source>
        <dbReference type="Proteomes" id="UP000255517"/>
    </source>
</evidence>
<feature type="domain" description="LysM" evidence="1">
    <location>
        <begin position="53"/>
        <end position="101"/>
    </location>
</feature>
<dbReference type="SMART" id="SM00257">
    <property type="entry name" value="LysM"/>
    <property type="match status" value="1"/>
</dbReference>
<dbReference type="CDD" id="cd00118">
    <property type="entry name" value="LysM"/>
    <property type="match status" value="1"/>
</dbReference>
<dbReference type="OrthoDB" id="1698825at2"/>
<name>A0A379C470_9FIRM</name>
<dbReference type="GO" id="GO:0051301">
    <property type="term" value="P:cell division"/>
    <property type="evidence" value="ECO:0007669"/>
    <property type="project" value="UniProtKB-KW"/>
</dbReference>
<keyword evidence="2" id="KW-0132">Cell division</keyword>
<dbReference type="InterPro" id="IPR036779">
    <property type="entry name" value="LysM_dom_sf"/>
</dbReference>
<evidence type="ECO:0000313" key="2">
    <source>
        <dbReference type="EMBL" id="SUB57142.1"/>
    </source>
</evidence>
<organism evidence="2 3">
    <name type="scientific">Peptoniphilus lacrimalis</name>
    <dbReference type="NCBI Taxonomy" id="33031"/>
    <lineage>
        <taxon>Bacteria</taxon>
        <taxon>Bacillati</taxon>
        <taxon>Bacillota</taxon>
        <taxon>Tissierellia</taxon>
        <taxon>Tissierellales</taxon>
        <taxon>Peptoniphilaceae</taxon>
        <taxon>Peptoniphilus</taxon>
    </lineage>
</organism>
<dbReference type="EMBL" id="UGSZ01000001">
    <property type="protein sequence ID" value="SUB57142.1"/>
    <property type="molecule type" value="Genomic_DNA"/>
</dbReference>
<dbReference type="InterPro" id="IPR018392">
    <property type="entry name" value="LysM"/>
</dbReference>